<proteinExistence type="predicted"/>
<dbReference type="AlphaFoldDB" id="A0A5C5V491"/>
<evidence type="ECO:0000313" key="1">
    <source>
        <dbReference type="EMBL" id="TWT32783.1"/>
    </source>
</evidence>
<dbReference type="OrthoDB" id="286839at2"/>
<dbReference type="Proteomes" id="UP000318878">
    <property type="component" value="Unassembled WGS sequence"/>
</dbReference>
<dbReference type="EMBL" id="SJPF01000003">
    <property type="protein sequence ID" value="TWT32783.1"/>
    <property type="molecule type" value="Genomic_DNA"/>
</dbReference>
<protein>
    <submittedName>
        <fullName evidence="1">Uncharacterized protein</fullName>
    </submittedName>
</protein>
<reference evidence="1 2" key="1">
    <citation type="submission" date="2019-02" db="EMBL/GenBank/DDBJ databases">
        <title>Deep-cultivation of Planctomycetes and their phenomic and genomic characterization uncovers novel biology.</title>
        <authorList>
            <person name="Wiegand S."/>
            <person name="Jogler M."/>
            <person name="Boedeker C."/>
            <person name="Pinto D."/>
            <person name="Vollmers J."/>
            <person name="Rivas-Marin E."/>
            <person name="Kohn T."/>
            <person name="Peeters S.H."/>
            <person name="Heuer A."/>
            <person name="Rast P."/>
            <person name="Oberbeckmann S."/>
            <person name="Bunk B."/>
            <person name="Jeske O."/>
            <person name="Meyerdierks A."/>
            <person name="Storesund J.E."/>
            <person name="Kallscheuer N."/>
            <person name="Luecker S."/>
            <person name="Lage O.M."/>
            <person name="Pohl T."/>
            <person name="Merkel B.J."/>
            <person name="Hornburger P."/>
            <person name="Mueller R.-W."/>
            <person name="Bruemmer F."/>
            <person name="Labrenz M."/>
            <person name="Spormann A.M."/>
            <person name="Op Den Camp H."/>
            <person name="Overmann J."/>
            <person name="Amann R."/>
            <person name="Jetten M.S.M."/>
            <person name="Mascher T."/>
            <person name="Medema M.H."/>
            <person name="Devos D.P."/>
            <person name="Kaster A.-K."/>
            <person name="Ovreas L."/>
            <person name="Rohde M."/>
            <person name="Galperin M.Y."/>
            <person name="Jogler C."/>
        </authorList>
    </citation>
    <scope>NUCLEOTIDE SEQUENCE [LARGE SCALE GENOMIC DNA]</scope>
    <source>
        <strain evidence="1 2">Enr8</strain>
    </source>
</reference>
<evidence type="ECO:0000313" key="2">
    <source>
        <dbReference type="Proteomes" id="UP000318878"/>
    </source>
</evidence>
<gene>
    <name evidence="1" type="ORF">Enr8_25890</name>
</gene>
<sequence length="248" mass="27685">MVAGALVLCSVAVTADVRETYATPRQYYELITRLASPIPHAFSRHSQVVSTDGAKIELFEENHGFAPLSRLKEIKPMAVAELVVVPCPDRPDCVLAGYQVRGLQQFAGVLTAEACVLIDVANDRAYPVISSDDPRLRHGVGLPSHERKAVEPTLAKFAELLVVNIAEFPQQYGYDKQYNSFLARFEERVKVKVTCEVSRIDMMSGRATFYLIFAGGDLRERVTFTKSISELLVSKYALPIDQYLKRDK</sequence>
<comment type="caution">
    <text evidence="1">The sequence shown here is derived from an EMBL/GenBank/DDBJ whole genome shotgun (WGS) entry which is preliminary data.</text>
</comment>
<keyword evidence="2" id="KW-1185">Reference proteome</keyword>
<accession>A0A5C5V491</accession>
<organism evidence="1 2">
    <name type="scientific">Blastopirellula retiformator</name>
    <dbReference type="NCBI Taxonomy" id="2527970"/>
    <lineage>
        <taxon>Bacteria</taxon>
        <taxon>Pseudomonadati</taxon>
        <taxon>Planctomycetota</taxon>
        <taxon>Planctomycetia</taxon>
        <taxon>Pirellulales</taxon>
        <taxon>Pirellulaceae</taxon>
        <taxon>Blastopirellula</taxon>
    </lineage>
</organism>
<dbReference type="RefSeq" id="WP_146432075.1">
    <property type="nucleotide sequence ID" value="NZ_SJPF01000003.1"/>
</dbReference>
<name>A0A5C5V491_9BACT</name>